<gene>
    <name evidence="5" type="ORF">B1R32_1319</name>
</gene>
<evidence type="ECO:0000256" key="3">
    <source>
        <dbReference type="SAM" id="SignalP"/>
    </source>
</evidence>
<name>A0A2S8SNY6_9BACT</name>
<evidence type="ECO:0000259" key="4">
    <source>
        <dbReference type="Pfam" id="PF01464"/>
    </source>
</evidence>
<comment type="similarity">
    <text evidence="1">Belongs to the transglycosylase Slt family.</text>
</comment>
<proteinExistence type="inferred from homology"/>
<dbReference type="SUPFAM" id="SSF53955">
    <property type="entry name" value="Lysozyme-like"/>
    <property type="match status" value="1"/>
</dbReference>
<protein>
    <submittedName>
        <fullName evidence="5">Transglycosylase SLT domain-containing protein</fullName>
    </submittedName>
</protein>
<dbReference type="InterPro" id="IPR008258">
    <property type="entry name" value="Transglycosylase_SLT_dom_1"/>
</dbReference>
<dbReference type="Proteomes" id="UP000237684">
    <property type="component" value="Unassembled WGS sequence"/>
</dbReference>
<keyword evidence="3" id="KW-0732">Signal</keyword>
<dbReference type="EMBL" id="NIGF01000031">
    <property type="protein sequence ID" value="PQV62496.1"/>
    <property type="molecule type" value="Genomic_DNA"/>
</dbReference>
<dbReference type="Gene3D" id="1.10.530.10">
    <property type="match status" value="1"/>
</dbReference>
<dbReference type="InterPro" id="IPR023346">
    <property type="entry name" value="Lysozyme-like_dom_sf"/>
</dbReference>
<sequence length="393" mass="42094">MRILLATALLTAGFSVSPARAQNGKKSAPAAPTSDYEAQKLKLKATRLLSLAELRALARTGDGRIVELRGQIKGSFARDGNRALLFQLDEAENIVVDAPATFQSAATQPGAFSRLLCRVVNVPGAEFSLFLVNATDAADPSQLFKSEDMEVVVAPPGGSELPAPEQIMIGPDAPLSPPKQMPSRRFSPIQPRARGGAGPNTLSSRGLPARPTPPRNSPARNSPARPNNPYFGFDDSQQAAYKSLARRSNPRLSDEMADYIASSIISAAQDQKLDPRFLAAIVQVESSFDPYCLSSAGAMGLGQLMPFNLRPLGVGNAWDPMQNLRGSAKMLRQNLDTYSRQTNGTLLAVAAYHAGVGAVNRAGKAVPARAATQKYVWKVYYAYRALAPELFAK</sequence>
<dbReference type="RefSeq" id="WP_106381334.1">
    <property type="nucleotide sequence ID" value="NZ_NIGF01000031.1"/>
</dbReference>
<keyword evidence="6" id="KW-1185">Reference proteome</keyword>
<feature type="domain" description="Transglycosylase SLT" evidence="4">
    <location>
        <begin position="263"/>
        <end position="370"/>
    </location>
</feature>
<evidence type="ECO:0000313" key="5">
    <source>
        <dbReference type="EMBL" id="PQV62496.1"/>
    </source>
</evidence>
<dbReference type="OrthoDB" id="9815002at2"/>
<dbReference type="AlphaFoldDB" id="A0A2S8SNY6"/>
<dbReference type="PANTHER" id="PTHR37423">
    <property type="entry name" value="SOLUBLE LYTIC MUREIN TRANSGLYCOSYLASE-RELATED"/>
    <property type="match status" value="1"/>
</dbReference>
<feature type="compositionally biased region" description="Low complexity" evidence="2">
    <location>
        <begin position="217"/>
        <end position="229"/>
    </location>
</feature>
<dbReference type="CDD" id="cd00254">
    <property type="entry name" value="LT-like"/>
    <property type="match status" value="1"/>
</dbReference>
<feature type="chain" id="PRO_5015754077" evidence="3">
    <location>
        <begin position="22"/>
        <end position="393"/>
    </location>
</feature>
<accession>A0A2S8SNY6</accession>
<organism evidence="5 6">
    <name type="scientific">Abditibacterium utsteinense</name>
    <dbReference type="NCBI Taxonomy" id="1960156"/>
    <lineage>
        <taxon>Bacteria</taxon>
        <taxon>Pseudomonadati</taxon>
        <taxon>Abditibacteriota</taxon>
        <taxon>Abditibacteriia</taxon>
        <taxon>Abditibacteriales</taxon>
        <taxon>Abditibacteriaceae</taxon>
        <taxon>Abditibacterium</taxon>
    </lineage>
</organism>
<feature type="signal peptide" evidence="3">
    <location>
        <begin position="1"/>
        <end position="21"/>
    </location>
</feature>
<comment type="caution">
    <text evidence="5">The sequence shown here is derived from an EMBL/GenBank/DDBJ whole genome shotgun (WGS) entry which is preliminary data.</text>
</comment>
<evidence type="ECO:0000313" key="6">
    <source>
        <dbReference type="Proteomes" id="UP000237684"/>
    </source>
</evidence>
<dbReference type="Pfam" id="PF01464">
    <property type="entry name" value="SLT"/>
    <property type="match status" value="1"/>
</dbReference>
<dbReference type="InParanoid" id="A0A2S8SNY6"/>
<evidence type="ECO:0000256" key="1">
    <source>
        <dbReference type="ARBA" id="ARBA00007734"/>
    </source>
</evidence>
<dbReference type="PANTHER" id="PTHR37423:SF2">
    <property type="entry name" value="MEMBRANE-BOUND LYTIC MUREIN TRANSGLYCOSYLASE C"/>
    <property type="match status" value="1"/>
</dbReference>
<evidence type="ECO:0000256" key="2">
    <source>
        <dbReference type="SAM" id="MobiDB-lite"/>
    </source>
</evidence>
<feature type="region of interest" description="Disordered" evidence="2">
    <location>
        <begin position="157"/>
        <end position="229"/>
    </location>
</feature>
<reference evidence="5 6" key="1">
    <citation type="journal article" date="2018" name="Syst. Appl. Microbiol.">
        <title>Abditibacterium utsteinense sp. nov., the first cultivated member of candidate phylum FBP, isolated from ice-free Antarctic soil samples.</title>
        <authorList>
            <person name="Tahon G."/>
            <person name="Tytgat B."/>
            <person name="Lebbe L."/>
            <person name="Carlier A."/>
            <person name="Willems A."/>
        </authorList>
    </citation>
    <scope>NUCLEOTIDE SEQUENCE [LARGE SCALE GENOMIC DNA]</scope>
    <source>
        <strain evidence="5 6">LMG 29911</strain>
    </source>
</reference>